<evidence type="ECO:0000313" key="4">
    <source>
        <dbReference type="Proteomes" id="UP000240429"/>
    </source>
</evidence>
<dbReference type="PANTHER" id="PTHR19879:SF9">
    <property type="entry name" value="TRANSCRIPTION INITIATION FACTOR TFIID SUBUNIT 5"/>
    <property type="match status" value="1"/>
</dbReference>
<accession>A0A2P8PY63</accession>
<dbReference type="PANTHER" id="PTHR19879">
    <property type="entry name" value="TRANSCRIPTION INITIATION FACTOR TFIID"/>
    <property type="match status" value="1"/>
</dbReference>
<evidence type="ECO:0000256" key="2">
    <source>
        <dbReference type="SAM" id="MobiDB-lite"/>
    </source>
</evidence>
<comment type="caution">
    <text evidence="3">The sequence shown here is derived from an EMBL/GenBank/DDBJ whole genome shotgun (WGS) entry which is preliminary data.</text>
</comment>
<reference evidence="3 4" key="1">
    <citation type="submission" date="2018-03" db="EMBL/GenBank/DDBJ databases">
        <title>Streptomyces dioscori sp. nov., a novel endophytic actinobacterium isolated from bulbil of Dioscorea bulbifera L.</title>
        <authorList>
            <person name="Zhikuan W."/>
        </authorList>
    </citation>
    <scope>NUCLEOTIDE SEQUENCE [LARGE SCALE GENOMIC DNA]</scope>
    <source>
        <strain evidence="3 4">A217</strain>
    </source>
</reference>
<dbReference type="InterPro" id="IPR036322">
    <property type="entry name" value="WD40_repeat_dom_sf"/>
</dbReference>
<dbReference type="Pfam" id="PF00400">
    <property type="entry name" value="WD40"/>
    <property type="match status" value="2"/>
</dbReference>
<feature type="repeat" description="WD" evidence="1">
    <location>
        <begin position="70"/>
        <end position="111"/>
    </location>
</feature>
<keyword evidence="1" id="KW-0853">WD repeat</keyword>
<proteinExistence type="predicted"/>
<evidence type="ECO:0000313" key="3">
    <source>
        <dbReference type="EMBL" id="PSM38929.1"/>
    </source>
</evidence>
<sequence length="278" mass="29721">MSDPRRPRLLTRPPTRVGAVSGVVLRGHVGGIQGVAFSSDGDLLATAGQDGTARLWSVSGTRAAEPYAVLTGHGDRVHAVVFASDGVTLLTSRQDRTSRLWPIRPERAAARICEWVGPRIVRIELPYPSVQLCLTADCGTQWLVLPPHHGVPIAAPRTAPPSAGANRGPHPRRASHWHPCGPPCHRAAPHGAKAGRIGRWIAGPSWPARTDATARRDRSRLRTGDREHTGPRPPNQRRPGDHLAILGLPQPYAATGGSSGRLCRTRSQPGQTTAGPNI</sequence>
<dbReference type="SUPFAM" id="SSF50978">
    <property type="entry name" value="WD40 repeat-like"/>
    <property type="match status" value="1"/>
</dbReference>
<feature type="compositionally biased region" description="Polar residues" evidence="2">
    <location>
        <begin position="265"/>
        <end position="278"/>
    </location>
</feature>
<dbReference type="EMBL" id="PYBJ01000027">
    <property type="protein sequence ID" value="PSM38929.1"/>
    <property type="molecule type" value="Genomic_DNA"/>
</dbReference>
<gene>
    <name evidence="3" type="ORF">C6Y14_33395</name>
</gene>
<keyword evidence="4" id="KW-1185">Reference proteome</keyword>
<name>A0A2P8PY63_9ACTN</name>
<dbReference type="PROSITE" id="PS50082">
    <property type="entry name" value="WD_REPEATS_2"/>
    <property type="match status" value="2"/>
</dbReference>
<feature type="region of interest" description="Disordered" evidence="2">
    <location>
        <begin position="154"/>
        <end position="278"/>
    </location>
</feature>
<dbReference type="AlphaFoldDB" id="A0A2P8PY63"/>
<dbReference type="Proteomes" id="UP000240429">
    <property type="component" value="Unassembled WGS sequence"/>
</dbReference>
<dbReference type="InterPro" id="IPR001680">
    <property type="entry name" value="WD40_rpt"/>
</dbReference>
<dbReference type="SMART" id="SM00320">
    <property type="entry name" value="WD40"/>
    <property type="match status" value="2"/>
</dbReference>
<protein>
    <submittedName>
        <fullName evidence="3">Uncharacterized protein</fullName>
    </submittedName>
</protein>
<feature type="repeat" description="WD" evidence="1">
    <location>
        <begin position="25"/>
        <end position="66"/>
    </location>
</feature>
<evidence type="ECO:0000256" key="1">
    <source>
        <dbReference type="PROSITE-ProRule" id="PRU00221"/>
    </source>
</evidence>
<dbReference type="PROSITE" id="PS50294">
    <property type="entry name" value="WD_REPEATS_REGION"/>
    <property type="match status" value="2"/>
</dbReference>
<dbReference type="Gene3D" id="2.130.10.10">
    <property type="entry name" value="YVTN repeat-like/Quinoprotein amine dehydrogenase"/>
    <property type="match status" value="1"/>
</dbReference>
<dbReference type="InterPro" id="IPR015943">
    <property type="entry name" value="WD40/YVTN_repeat-like_dom_sf"/>
</dbReference>
<organism evidence="3 4">
    <name type="scientific">Streptomyces dioscori</name>
    <dbReference type="NCBI Taxonomy" id="2109333"/>
    <lineage>
        <taxon>Bacteria</taxon>
        <taxon>Bacillati</taxon>
        <taxon>Actinomycetota</taxon>
        <taxon>Actinomycetes</taxon>
        <taxon>Kitasatosporales</taxon>
        <taxon>Streptomycetaceae</taxon>
        <taxon>Streptomyces</taxon>
        <taxon>Streptomyces aurantiacus group</taxon>
    </lineage>
</organism>
<feature type="compositionally biased region" description="Basic and acidic residues" evidence="2">
    <location>
        <begin position="212"/>
        <end position="230"/>
    </location>
</feature>